<dbReference type="EMBL" id="ACLR01000088">
    <property type="protein sequence ID" value="EEK17340.1"/>
    <property type="molecule type" value="Genomic_DNA"/>
</dbReference>
<feature type="transmembrane region" description="Helical" evidence="1">
    <location>
        <begin position="7"/>
        <end position="27"/>
    </location>
</feature>
<evidence type="ECO:0000313" key="2">
    <source>
        <dbReference type="EMBL" id="EEK17340.1"/>
    </source>
</evidence>
<proteinExistence type="predicted"/>
<dbReference type="STRING" id="596327.PORUE0001_1247"/>
<sequence length="74" mass="9242">MFRRDRIKLYFLLIWWIALNVWVWILQRTPFDWIRVGSSIGTLVVIALLAWIWHQRYRTEQKRRAEEQPEDEVE</sequence>
<feature type="transmembrane region" description="Helical" evidence="1">
    <location>
        <begin position="33"/>
        <end position="54"/>
    </location>
</feature>
<keyword evidence="1" id="KW-1133">Transmembrane helix</keyword>
<dbReference type="AlphaFoldDB" id="C2MAH2"/>
<reference evidence="2 3" key="1">
    <citation type="submission" date="2009-04" db="EMBL/GenBank/DDBJ databases">
        <authorList>
            <person name="Sebastian Y."/>
            <person name="Madupu R."/>
            <person name="Durkin A.S."/>
            <person name="Torralba M."/>
            <person name="Methe B."/>
            <person name="Sutton G.G."/>
            <person name="Strausberg R.L."/>
            <person name="Nelson K.E."/>
        </authorList>
    </citation>
    <scope>NUCLEOTIDE SEQUENCE [LARGE SCALE GENOMIC DNA]</scope>
    <source>
        <strain evidence="2 3">60-3</strain>
    </source>
</reference>
<evidence type="ECO:0000256" key="1">
    <source>
        <dbReference type="SAM" id="Phobius"/>
    </source>
</evidence>
<dbReference type="Proteomes" id="UP000003303">
    <property type="component" value="Unassembled WGS sequence"/>
</dbReference>
<organism evidence="2 3">
    <name type="scientific">Porphyromonas uenonis 60-3</name>
    <dbReference type="NCBI Taxonomy" id="596327"/>
    <lineage>
        <taxon>Bacteria</taxon>
        <taxon>Pseudomonadati</taxon>
        <taxon>Bacteroidota</taxon>
        <taxon>Bacteroidia</taxon>
        <taxon>Bacteroidales</taxon>
        <taxon>Porphyromonadaceae</taxon>
        <taxon>Porphyromonas</taxon>
    </lineage>
</organism>
<gene>
    <name evidence="2" type="ORF">PORUE0001_1247</name>
</gene>
<keyword evidence="1" id="KW-0472">Membrane</keyword>
<protein>
    <submittedName>
        <fullName evidence="2">Uncharacterized protein</fullName>
    </submittedName>
</protein>
<dbReference type="OrthoDB" id="1012488at2"/>
<keyword evidence="1" id="KW-0812">Transmembrane</keyword>
<keyword evidence="3" id="KW-1185">Reference proteome</keyword>
<comment type="caution">
    <text evidence="2">The sequence shown here is derived from an EMBL/GenBank/DDBJ whole genome shotgun (WGS) entry which is preliminary data.</text>
</comment>
<evidence type="ECO:0000313" key="3">
    <source>
        <dbReference type="Proteomes" id="UP000003303"/>
    </source>
</evidence>
<accession>C2MAH2</accession>
<dbReference type="RefSeq" id="WP_007364915.1">
    <property type="nucleotide sequence ID" value="NZ_ACLR01000088.1"/>
</dbReference>
<name>C2MAH2_9PORP</name>